<dbReference type="PANTHER" id="PTHR35889:SF3">
    <property type="entry name" value="F-BOX DOMAIN-CONTAINING PROTEIN"/>
    <property type="match status" value="1"/>
</dbReference>
<organism evidence="7 8">
    <name type="scientific">Gemmata palustris</name>
    <dbReference type="NCBI Taxonomy" id="2822762"/>
    <lineage>
        <taxon>Bacteria</taxon>
        <taxon>Pseudomonadati</taxon>
        <taxon>Planctomycetota</taxon>
        <taxon>Planctomycetia</taxon>
        <taxon>Gemmatales</taxon>
        <taxon>Gemmataceae</taxon>
        <taxon>Gemmata</taxon>
    </lineage>
</organism>
<protein>
    <submittedName>
        <fullName evidence="7">PSD1 domain-containing protein</fullName>
    </submittedName>
</protein>
<keyword evidence="1 3" id="KW-0479">Metal-binding</keyword>
<proteinExistence type="predicted"/>
<dbReference type="InterPro" id="IPR011444">
    <property type="entry name" value="DUF1549"/>
</dbReference>
<feature type="domain" description="Cytochrome c" evidence="6">
    <location>
        <begin position="14"/>
        <end position="118"/>
    </location>
</feature>
<dbReference type="InterPro" id="IPR009056">
    <property type="entry name" value="Cyt_c-like_dom"/>
</dbReference>
<sequence length="924" mass="101276">MRHTRFPVWLVSSVLLTGGGPAFAADPPTPSFATDVAPLLSAKCVRCHGEKVKKGDLDLSTPAGVLKGGESGPTVVSGKPEKSPLYEMVHKGAMPPGKKDTLAVTEVDTLRRWIAAGAKVPDGIAEAKLTQHDVIPIMLRHCTACHGRHLQEARLDLRTPAAMLKGGKSGPAFVPGKPAESLIIKRIAADQMPPPTKLVEACVKPVDKTELETLTKWIAAGAPVVDVQPDTATTTPDALVTDKDRDFWAFRPPQPVKVPAVRNGTRVRSPIDAFVLQKLEAKGLSLAPDADRAALVRRAYFDLIGLPPEPAEVKAFLEDKAPDAYEKLVDKLLASPRYGERWGRYWLDLAGYADSEGKREQDLPRPHAWRYRDYVIKSFNADKPYDQFLKEQLAGDELADYMSTKEITPQIYDNLVATGFLRMTPDATWANITGFVPDRIEVMADQIDVLGSALMGLTMKCARCHTHKFDPIPHRDYYRLVAVFKGALDEYDWLKPEIRPGIGPESIDVAPPRLLSLVTTAERKVWEAKNGKPGAKPTPEPKVQAIWDRGEPSPTYIYRRGDYLMPGALVGPGVPSVLTDGKTPFEVKPPWPGAKQTGRRLAFAKWLTRPDHPLTARVMVNRIWKHHFGTGIVPTLANFGKAGAPPTHPELLDWLAREFVNPSPTPPLNGEGLKTTAGSSSPFPSGRGAGGVGSPPWSIKAMHRLIMTSTTYRQSSAIVPEAKKLDPANALYSRMPLVRLDAEALYDSLLLVAGKLDETRGGPADAVQVRKDGLVTPGGNAKGWRRLVYVQQTRKQPATHAETFDFPQMNPNCIERRDSTVAPQALHLMNNGMVEQLATEFAKRVRRVAGDDRGKQVEAVYLIALSRLPTDEEKQLGRDAIRELANTWSKQLAASKPASDTVELKALATYCHTVLNSAAFLFVD</sequence>
<evidence type="ECO:0000256" key="5">
    <source>
        <dbReference type="SAM" id="SignalP"/>
    </source>
</evidence>
<dbReference type="Pfam" id="PF07583">
    <property type="entry name" value="PSCyt2"/>
    <property type="match status" value="1"/>
</dbReference>
<dbReference type="InterPro" id="IPR022655">
    <property type="entry name" value="DUF1553"/>
</dbReference>
<evidence type="ECO:0000256" key="2">
    <source>
        <dbReference type="ARBA" id="ARBA00023004"/>
    </source>
</evidence>
<dbReference type="Pfam" id="PF07587">
    <property type="entry name" value="PSD1"/>
    <property type="match status" value="2"/>
</dbReference>
<dbReference type="PROSITE" id="PS51007">
    <property type="entry name" value="CYTC"/>
    <property type="match status" value="2"/>
</dbReference>
<reference evidence="7 8" key="1">
    <citation type="submission" date="2021-04" db="EMBL/GenBank/DDBJ databases">
        <authorList>
            <person name="Ivanova A."/>
        </authorList>
    </citation>
    <scope>NUCLEOTIDE SEQUENCE [LARGE SCALE GENOMIC DNA]</scope>
    <source>
        <strain evidence="7 8">G18</strain>
    </source>
</reference>
<keyword evidence="8" id="KW-1185">Reference proteome</keyword>
<feature type="chain" id="PRO_5047172708" evidence="5">
    <location>
        <begin position="25"/>
        <end position="924"/>
    </location>
</feature>
<evidence type="ECO:0000313" key="7">
    <source>
        <dbReference type="EMBL" id="MBP3956404.1"/>
    </source>
</evidence>
<dbReference type="Pfam" id="PF07635">
    <property type="entry name" value="PSCyt1"/>
    <property type="match status" value="2"/>
</dbReference>
<evidence type="ECO:0000256" key="3">
    <source>
        <dbReference type="PROSITE-ProRule" id="PRU00433"/>
    </source>
</evidence>
<evidence type="ECO:0000256" key="1">
    <source>
        <dbReference type="ARBA" id="ARBA00022723"/>
    </source>
</evidence>
<feature type="region of interest" description="Disordered" evidence="4">
    <location>
        <begin position="663"/>
        <end position="694"/>
    </location>
</feature>
<evidence type="ECO:0000259" key="6">
    <source>
        <dbReference type="PROSITE" id="PS51007"/>
    </source>
</evidence>
<gene>
    <name evidence="7" type="ORF">J8F10_14060</name>
</gene>
<keyword evidence="3" id="KW-0349">Heme</keyword>
<dbReference type="InterPro" id="IPR011429">
    <property type="entry name" value="Cyt_c_Planctomycete-type"/>
</dbReference>
<dbReference type="RefSeq" id="WP_210654496.1">
    <property type="nucleotide sequence ID" value="NZ_JAGKQQ010000001.1"/>
</dbReference>
<comment type="caution">
    <text evidence="7">The sequence shown here is derived from an EMBL/GenBank/DDBJ whole genome shotgun (WGS) entry which is preliminary data.</text>
</comment>
<evidence type="ECO:0000313" key="8">
    <source>
        <dbReference type="Proteomes" id="UP000676565"/>
    </source>
</evidence>
<name>A0ABS5BRS9_9BACT</name>
<dbReference type="EMBL" id="JAGKQQ010000001">
    <property type="protein sequence ID" value="MBP3956404.1"/>
    <property type="molecule type" value="Genomic_DNA"/>
</dbReference>
<feature type="signal peptide" evidence="5">
    <location>
        <begin position="1"/>
        <end position="24"/>
    </location>
</feature>
<dbReference type="Proteomes" id="UP000676565">
    <property type="component" value="Unassembled WGS sequence"/>
</dbReference>
<keyword evidence="5" id="KW-0732">Signal</keyword>
<evidence type="ECO:0000256" key="4">
    <source>
        <dbReference type="SAM" id="MobiDB-lite"/>
    </source>
</evidence>
<keyword evidence="2 3" id="KW-0408">Iron</keyword>
<dbReference type="PANTHER" id="PTHR35889">
    <property type="entry name" value="CYCLOINULO-OLIGOSACCHARIDE FRUCTANOTRANSFERASE-RELATED"/>
    <property type="match status" value="1"/>
</dbReference>
<feature type="domain" description="Cytochrome c" evidence="6">
    <location>
        <begin position="118"/>
        <end position="255"/>
    </location>
</feature>
<accession>A0ABS5BRS9</accession>